<dbReference type="AlphaFoldDB" id="A0A7G9TD50"/>
<proteinExistence type="predicted"/>
<evidence type="ECO:0000256" key="1">
    <source>
        <dbReference type="SAM" id="MobiDB-lite"/>
    </source>
</evidence>
<dbReference type="InterPro" id="IPR050570">
    <property type="entry name" value="Cell_wall_metabolism_enzyme"/>
</dbReference>
<dbReference type="Gene3D" id="2.70.70.10">
    <property type="entry name" value="Glucose Permease (Domain IIA)"/>
    <property type="match status" value="1"/>
</dbReference>
<feature type="region of interest" description="Disordered" evidence="1">
    <location>
        <begin position="366"/>
        <end position="388"/>
    </location>
</feature>
<feature type="signal peptide" evidence="2">
    <location>
        <begin position="1"/>
        <end position="34"/>
    </location>
</feature>
<dbReference type="SUPFAM" id="SSF51261">
    <property type="entry name" value="Duplicated hybrid motif"/>
    <property type="match status" value="1"/>
</dbReference>
<dbReference type="RefSeq" id="WP_187573496.1">
    <property type="nucleotide sequence ID" value="NZ_CP060731.1"/>
</dbReference>
<evidence type="ECO:0000313" key="5">
    <source>
        <dbReference type="Proteomes" id="UP000515838"/>
    </source>
</evidence>
<dbReference type="GO" id="GO:0004222">
    <property type="term" value="F:metalloendopeptidase activity"/>
    <property type="evidence" value="ECO:0007669"/>
    <property type="project" value="TreeGrafter"/>
</dbReference>
<gene>
    <name evidence="4" type="ORF">IAE60_00845</name>
</gene>
<feature type="domain" description="M23ase beta-sheet core" evidence="3">
    <location>
        <begin position="241"/>
        <end position="335"/>
    </location>
</feature>
<keyword evidence="2" id="KW-0732">Signal</keyword>
<dbReference type="PANTHER" id="PTHR21666">
    <property type="entry name" value="PEPTIDASE-RELATED"/>
    <property type="match status" value="1"/>
</dbReference>
<dbReference type="InterPro" id="IPR016047">
    <property type="entry name" value="M23ase_b-sheet_dom"/>
</dbReference>
<dbReference type="Pfam" id="PF01551">
    <property type="entry name" value="Peptidase_M23"/>
    <property type="match status" value="1"/>
</dbReference>
<evidence type="ECO:0000313" key="4">
    <source>
        <dbReference type="EMBL" id="QNN78025.1"/>
    </source>
</evidence>
<dbReference type="InterPro" id="IPR011055">
    <property type="entry name" value="Dup_hybrid_motif"/>
</dbReference>
<dbReference type="PANTHER" id="PTHR21666:SF270">
    <property type="entry name" value="MUREIN HYDROLASE ACTIVATOR ENVC"/>
    <property type="match status" value="1"/>
</dbReference>
<dbReference type="CDD" id="cd12797">
    <property type="entry name" value="M23_peptidase"/>
    <property type="match status" value="1"/>
</dbReference>
<name>A0A7G9TD50_PSEMX</name>
<sequence length="396" mass="41330">MRQRLPSPFDPARRRGLAAVAVATLCVLGATAQAAPPSVVPLDVDVSVPPAVIRSGEMRHFLYEMRLSNFASREIALAQLDVVADDGRLLARFAAPDLAGMLAVPGQAAGTPSGRLAPGSFGTLFIEVQVPVDAAPPRVLSHRLSIAGPPDADPSRVQLDGPRVAVAPSSQVVVLGPPLKGGDWLVANGLSNDADHRRTQVVLDGQARIAQRYAIDLVKLDAGGRAFKADATQNAAWAGYAEPVLAVADGAVVSVREQLPDNTPGQLPEGRISLDTIAGNAVILDIGQGRYVTYGHLIPGSVTVSPGQTVTKGQVIGKLGNSGQSDAPHLHLHVADAPSPLAAEGLPYTFECHRPRGTVTSLEAVMEGKPASRSSKDHAPRSDQLPVDNDVIAFCE</sequence>
<organism evidence="4 5">
    <name type="scientific">Pseudoxanthomonas mexicana</name>
    <dbReference type="NCBI Taxonomy" id="128785"/>
    <lineage>
        <taxon>Bacteria</taxon>
        <taxon>Pseudomonadati</taxon>
        <taxon>Pseudomonadota</taxon>
        <taxon>Gammaproteobacteria</taxon>
        <taxon>Lysobacterales</taxon>
        <taxon>Lysobacteraceae</taxon>
        <taxon>Pseudoxanthomonas</taxon>
    </lineage>
</organism>
<evidence type="ECO:0000256" key="2">
    <source>
        <dbReference type="SAM" id="SignalP"/>
    </source>
</evidence>
<dbReference type="EMBL" id="CP060731">
    <property type="protein sequence ID" value="QNN78025.1"/>
    <property type="molecule type" value="Genomic_DNA"/>
</dbReference>
<reference evidence="4 5" key="1">
    <citation type="submission" date="2020-08" db="EMBL/GenBank/DDBJ databases">
        <title>Streptomycin Non-resistant strain, P. mexicana.</title>
        <authorList>
            <person name="Ganesh-Kumar S."/>
            <person name="Zhe T."/>
            <person name="Yu Z."/>
            <person name="Min Y."/>
        </authorList>
    </citation>
    <scope>NUCLEOTIDE SEQUENCE [LARGE SCALE GENOMIC DNA]</scope>
    <source>
        <strain evidence="4 5">GTZY2</strain>
    </source>
</reference>
<protein>
    <submittedName>
        <fullName evidence="4">M23 family metallopeptidase</fullName>
    </submittedName>
</protein>
<evidence type="ECO:0000259" key="3">
    <source>
        <dbReference type="Pfam" id="PF01551"/>
    </source>
</evidence>
<dbReference type="Proteomes" id="UP000515838">
    <property type="component" value="Chromosome"/>
</dbReference>
<feature type="chain" id="PRO_5028993998" evidence="2">
    <location>
        <begin position="35"/>
        <end position="396"/>
    </location>
</feature>
<dbReference type="GeneID" id="81469490"/>
<accession>A0A7G9TD50</accession>